<organism evidence="2 3">
    <name type="scientific">Clohesyomyces aquaticus</name>
    <dbReference type="NCBI Taxonomy" id="1231657"/>
    <lineage>
        <taxon>Eukaryota</taxon>
        <taxon>Fungi</taxon>
        <taxon>Dikarya</taxon>
        <taxon>Ascomycota</taxon>
        <taxon>Pezizomycotina</taxon>
        <taxon>Dothideomycetes</taxon>
        <taxon>Pleosporomycetidae</taxon>
        <taxon>Pleosporales</taxon>
        <taxon>Lindgomycetaceae</taxon>
        <taxon>Clohesyomyces</taxon>
    </lineage>
</organism>
<dbReference type="AlphaFoldDB" id="A0A1Y1ZGB0"/>
<dbReference type="Proteomes" id="UP000193144">
    <property type="component" value="Unassembled WGS sequence"/>
</dbReference>
<evidence type="ECO:0000313" key="2">
    <source>
        <dbReference type="EMBL" id="ORY09017.1"/>
    </source>
</evidence>
<reference evidence="2 3" key="1">
    <citation type="submission" date="2016-07" db="EMBL/GenBank/DDBJ databases">
        <title>Pervasive Adenine N6-methylation of Active Genes in Fungi.</title>
        <authorList>
            <consortium name="DOE Joint Genome Institute"/>
            <person name="Mondo S.J."/>
            <person name="Dannebaum R.O."/>
            <person name="Kuo R.C."/>
            <person name="Labutti K."/>
            <person name="Haridas S."/>
            <person name="Kuo A."/>
            <person name="Salamov A."/>
            <person name="Ahrendt S.R."/>
            <person name="Lipzen A."/>
            <person name="Sullivan W."/>
            <person name="Andreopoulos W.B."/>
            <person name="Clum A."/>
            <person name="Lindquist E."/>
            <person name="Daum C."/>
            <person name="Ramamoorthy G.K."/>
            <person name="Gryganskyi A."/>
            <person name="Culley D."/>
            <person name="Magnuson J.K."/>
            <person name="James T.Y."/>
            <person name="O'Malley M.A."/>
            <person name="Stajich J.E."/>
            <person name="Spatafora J.W."/>
            <person name="Visel A."/>
            <person name="Grigoriev I.V."/>
        </authorList>
    </citation>
    <scope>NUCLEOTIDE SEQUENCE [LARGE SCALE GENOMIC DNA]</scope>
    <source>
        <strain evidence="2 3">CBS 115471</strain>
    </source>
</reference>
<dbReference type="EMBL" id="MCFA01000092">
    <property type="protein sequence ID" value="ORY09017.1"/>
    <property type="molecule type" value="Genomic_DNA"/>
</dbReference>
<dbReference type="OrthoDB" id="4158609at2759"/>
<sequence length="110" mass="12263">MPSPFWQQKYSSQNHTIFGNNTTPAMPEGPKKEEIRRASDASIGSQPRESGERRRSSTLTKFANLHALKRPDDPDHAARRASFTDAKAKPGFIGSLWHNYTRGPSSPPSK</sequence>
<evidence type="ECO:0000313" key="3">
    <source>
        <dbReference type="Proteomes" id="UP000193144"/>
    </source>
</evidence>
<accession>A0A1Y1ZGB0</accession>
<gene>
    <name evidence="2" type="ORF">BCR34DRAFT_385150</name>
</gene>
<feature type="region of interest" description="Disordered" evidence="1">
    <location>
        <begin position="1"/>
        <end position="88"/>
    </location>
</feature>
<comment type="caution">
    <text evidence="2">The sequence shown here is derived from an EMBL/GenBank/DDBJ whole genome shotgun (WGS) entry which is preliminary data.</text>
</comment>
<keyword evidence="3" id="KW-1185">Reference proteome</keyword>
<feature type="compositionally biased region" description="Basic and acidic residues" evidence="1">
    <location>
        <begin position="69"/>
        <end position="78"/>
    </location>
</feature>
<protein>
    <submittedName>
        <fullName evidence="2">Uncharacterized protein</fullName>
    </submittedName>
</protein>
<feature type="compositionally biased region" description="Polar residues" evidence="1">
    <location>
        <begin position="1"/>
        <end position="24"/>
    </location>
</feature>
<proteinExistence type="predicted"/>
<feature type="compositionally biased region" description="Basic and acidic residues" evidence="1">
    <location>
        <begin position="29"/>
        <end position="39"/>
    </location>
</feature>
<name>A0A1Y1ZGB0_9PLEO</name>
<evidence type="ECO:0000256" key="1">
    <source>
        <dbReference type="SAM" id="MobiDB-lite"/>
    </source>
</evidence>